<feature type="transmembrane region" description="Helical" evidence="1">
    <location>
        <begin position="15"/>
        <end position="34"/>
    </location>
</feature>
<dbReference type="AlphaFoldDB" id="A0A1A7BYH2"/>
<dbReference type="Pfam" id="PF10947">
    <property type="entry name" value="DUF2628"/>
    <property type="match status" value="1"/>
</dbReference>
<reference evidence="2 3" key="1">
    <citation type="submission" date="2016-04" db="EMBL/GenBank/DDBJ databases">
        <title>Draft genome sequence of Janthinobacterium psychrotolerans sp. nov., isolated from freshwater sediments in Denmark.</title>
        <authorList>
            <person name="Gong X."/>
            <person name="Skrivergaard S."/>
            <person name="Korsgaard B.S."/>
            <person name="Schreiber L."/>
            <person name="Marshall I.P."/>
            <person name="Finster K."/>
            <person name="Schramm A."/>
        </authorList>
    </citation>
    <scope>NUCLEOTIDE SEQUENCE [LARGE SCALE GENOMIC DNA]</scope>
    <source>
        <strain evidence="2 3">S3-2</strain>
    </source>
</reference>
<dbReference type="EMBL" id="LOCQ01000057">
    <property type="protein sequence ID" value="OBV38572.1"/>
    <property type="molecule type" value="Genomic_DNA"/>
</dbReference>
<evidence type="ECO:0000313" key="2">
    <source>
        <dbReference type="EMBL" id="OBV38572.1"/>
    </source>
</evidence>
<keyword evidence="1" id="KW-0472">Membrane</keyword>
<keyword evidence="1" id="KW-1133">Transmembrane helix</keyword>
<dbReference type="RefSeq" id="WP_065308809.1">
    <property type="nucleotide sequence ID" value="NZ_LOCQ01000057.1"/>
</dbReference>
<evidence type="ECO:0008006" key="4">
    <source>
        <dbReference type="Google" id="ProtNLM"/>
    </source>
</evidence>
<dbReference type="STRING" id="1747903.ASR47_1006172"/>
<accession>A0A1A7BYH2</accession>
<dbReference type="OrthoDB" id="7597043at2"/>
<keyword evidence="3" id="KW-1185">Reference proteome</keyword>
<evidence type="ECO:0000256" key="1">
    <source>
        <dbReference type="SAM" id="Phobius"/>
    </source>
</evidence>
<sequence>MKPGSTLYADGSGRYAYVSAGFSWPAFFLGPLWAVAKRRWWWLLPMLCLDVVLSGCAELADIQGREAALLLASCVQLSYLMLRGWYGNRWLEASLLRQGYFRVA</sequence>
<comment type="caution">
    <text evidence="2">The sequence shown here is derived from an EMBL/GenBank/DDBJ whole genome shotgun (WGS) entry which is preliminary data.</text>
</comment>
<protein>
    <recommendedName>
        <fullName evidence="4">DUF2628 domain-containing protein</fullName>
    </recommendedName>
</protein>
<keyword evidence="1" id="KW-0812">Transmembrane</keyword>
<gene>
    <name evidence="2" type="ORF">ASR47_1006172</name>
</gene>
<name>A0A1A7BYH2_9BURK</name>
<proteinExistence type="predicted"/>
<evidence type="ECO:0000313" key="3">
    <source>
        <dbReference type="Proteomes" id="UP000092713"/>
    </source>
</evidence>
<dbReference type="Proteomes" id="UP000092713">
    <property type="component" value="Unassembled WGS sequence"/>
</dbReference>
<dbReference type="InterPro" id="IPR024399">
    <property type="entry name" value="DUF2628"/>
</dbReference>
<organism evidence="2 3">
    <name type="scientific">Janthinobacterium psychrotolerans</name>
    <dbReference type="NCBI Taxonomy" id="1747903"/>
    <lineage>
        <taxon>Bacteria</taxon>
        <taxon>Pseudomonadati</taxon>
        <taxon>Pseudomonadota</taxon>
        <taxon>Betaproteobacteria</taxon>
        <taxon>Burkholderiales</taxon>
        <taxon>Oxalobacteraceae</taxon>
        <taxon>Janthinobacterium</taxon>
    </lineage>
</organism>